<dbReference type="GO" id="GO:0008270">
    <property type="term" value="F:zinc ion binding"/>
    <property type="evidence" value="ECO:0007669"/>
    <property type="project" value="InterPro"/>
</dbReference>
<organism evidence="8 9">
    <name type="scientific">Hyphodiscus hymeniophilus</name>
    <dbReference type="NCBI Taxonomy" id="353542"/>
    <lineage>
        <taxon>Eukaryota</taxon>
        <taxon>Fungi</taxon>
        <taxon>Dikarya</taxon>
        <taxon>Ascomycota</taxon>
        <taxon>Pezizomycotina</taxon>
        <taxon>Leotiomycetes</taxon>
        <taxon>Helotiales</taxon>
        <taxon>Hyphodiscaceae</taxon>
        <taxon>Hyphodiscus</taxon>
    </lineage>
</organism>
<keyword evidence="9" id="KW-1185">Reference proteome</keyword>
<name>A0A9P7AY78_9HELO</name>
<keyword evidence="3" id="KW-0238">DNA-binding</keyword>
<dbReference type="AlphaFoldDB" id="A0A9P7AY78"/>
<dbReference type="SUPFAM" id="SSF57701">
    <property type="entry name" value="Zn2/Cys6 DNA-binding domain"/>
    <property type="match status" value="1"/>
</dbReference>
<dbReference type="InterPro" id="IPR036864">
    <property type="entry name" value="Zn2-C6_fun-type_DNA-bd_sf"/>
</dbReference>
<dbReference type="GO" id="GO:0000981">
    <property type="term" value="F:DNA-binding transcription factor activity, RNA polymerase II-specific"/>
    <property type="evidence" value="ECO:0007669"/>
    <property type="project" value="InterPro"/>
</dbReference>
<keyword evidence="5" id="KW-0539">Nucleus</keyword>
<evidence type="ECO:0000256" key="6">
    <source>
        <dbReference type="SAM" id="MobiDB-lite"/>
    </source>
</evidence>
<dbReference type="GO" id="GO:0043565">
    <property type="term" value="F:sequence-specific DNA binding"/>
    <property type="evidence" value="ECO:0007669"/>
    <property type="project" value="TreeGrafter"/>
</dbReference>
<dbReference type="GO" id="GO:0045944">
    <property type="term" value="P:positive regulation of transcription by RNA polymerase II"/>
    <property type="evidence" value="ECO:0007669"/>
    <property type="project" value="TreeGrafter"/>
</dbReference>
<dbReference type="PANTHER" id="PTHR47540:SF4">
    <property type="entry name" value="TRANSCRIPTION FACTOR RGLT"/>
    <property type="match status" value="1"/>
</dbReference>
<dbReference type="SMART" id="SM00066">
    <property type="entry name" value="GAL4"/>
    <property type="match status" value="1"/>
</dbReference>
<evidence type="ECO:0000313" key="8">
    <source>
        <dbReference type="EMBL" id="KAG0649680.1"/>
    </source>
</evidence>
<dbReference type="GO" id="GO:0005634">
    <property type="term" value="C:nucleus"/>
    <property type="evidence" value="ECO:0007669"/>
    <property type="project" value="UniProtKB-SubCell"/>
</dbReference>
<reference evidence="8" key="1">
    <citation type="submission" date="2019-07" db="EMBL/GenBank/DDBJ databases">
        <title>Hyphodiscus hymeniophilus genome sequencing and assembly.</title>
        <authorList>
            <person name="Kramer G."/>
            <person name="Nodwell J."/>
        </authorList>
    </citation>
    <scope>NUCLEOTIDE SEQUENCE</scope>
    <source>
        <strain evidence="8">ATCC 34498</strain>
    </source>
</reference>
<feature type="domain" description="Zn(2)-C6 fungal-type" evidence="7">
    <location>
        <begin position="18"/>
        <end position="48"/>
    </location>
</feature>
<keyword evidence="4" id="KW-0804">Transcription</keyword>
<gene>
    <name evidence="8" type="ORF">D0Z07_3783</name>
</gene>
<evidence type="ECO:0000259" key="7">
    <source>
        <dbReference type="PROSITE" id="PS50048"/>
    </source>
</evidence>
<keyword evidence="2" id="KW-0805">Transcription regulation</keyword>
<dbReference type="PANTHER" id="PTHR47540">
    <property type="entry name" value="THIAMINE REPRESSIBLE GENES REGULATORY PROTEIN THI5"/>
    <property type="match status" value="1"/>
</dbReference>
<feature type="region of interest" description="Disordered" evidence="6">
    <location>
        <begin position="143"/>
        <end position="186"/>
    </location>
</feature>
<dbReference type="Pfam" id="PF00172">
    <property type="entry name" value="Zn_clus"/>
    <property type="match status" value="1"/>
</dbReference>
<dbReference type="PROSITE" id="PS50048">
    <property type="entry name" value="ZN2_CY6_FUNGAL_2"/>
    <property type="match status" value="1"/>
</dbReference>
<evidence type="ECO:0000256" key="1">
    <source>
        <dbReference type="ARBA" id="ARBA00004123"/>
    </source>
</evidence>
<dbReference type="EMBL" id="VNKQ01000007">
    <property type="protein sequence ID" value="KAG0649680.1"/>
    <property type="molecule type" value="Genomic_DNA"/>
</dbReference>
<accession>A0A9P7AY78</accession>
<dbReference type="OrthoDB" id="3498215at2759"/>
<evidence type="ECO:0000256" key="2">
    <source>
        <dbReference type="ARBA" id="ARBA00023015"/>
    </source>
</evidence>
<sequence>MLPEAEKSSAESTVKRRACDECRQRKLACSKAPDGCQRCQRESIKCHYSEQKPMGRPRKRRMVENPGDEIVQDQLTEIQDPGLLSFSANDFDFDAALTRPYHSTDQPAALFPDTASELRTTKTGEGRVVWRFGDLEVLAGPPINFGDVDNGREDDSIPAVEPVPQQSTASNTSATDSENSPPQSTTASAPCSCLASMYLALASLQQFPTDIVSALKTVRGAAATAAYSLWCKDCGSVMLDTPTPPIESFQNTMLLGTILPIIANGYGRLLTMIDAETDQAVASGQMKTFRFHDYGGLCGRQISIQEAMICAEKEFLFNALEMPPAQWRTTVRALLRVDIYGHEQPEFKHKGLKDLVDEMELRQHTRHDMLDAQVADGTLDPTKIGHGFGHSYYTEDPTKCLGERTRGCIEILKMAKLAIDSLVIA</sequence>
<protein>
    <submittedName>
        <fullName evidence="8">Fusaric acid cluster transcription factor FUB10</fullName>
    </submittedName>
</protein>
<dbReference type="InterPro" id="IPR001138">
    <property type="entry name" value="Zn2Cys6_DnaBD"/>
</dbReference>
<dbReference type="Gene3D" id="4.10.240.10">
    <property type="entry name" value="Zn(2)-C6 fungal-type DNA-binding domain"/>
    <property type="match status" value="1"/>
</dbReference>
<comment type="subcellular location">
    <subcellularLocation>
        <location evidence="1">Nucleus</location>
    </subcellularLocation>
</comment>
<dbReference type="InterPro" id="IPR051711">
    <property type="entry name" value="Stress_Response_Reg"/>
</dbReference>
<feature type="compositionally biased region" description="Polar residues" evidence="6">
    <location>
        <begin position="164"/>
        <end position="186"/>
    </location>
</feature>
<comment type="caution">
    <text evidence="8">The sequence shown here is derived from an EMBL/GenBank/DDBJ whole genome shotgun (WGS) entry which is preliminary data.</text>
</comment>
<evidence type="ECO:0000256" key="4">
    <source>
        <dbReference type="ARBA" id="ARBA00023163"/>
    </source>
</evidence>
<dbReference type="CDD" id="cd00067">
    <property type="entry name" value="GAL4"/>
    <property type="match status" value="1"/>
</dbReference>
<dbReference type="Proteomes" id="UP000785200">
    <property type="component" value="Unassembled WGS sequence"/>
</dbReference>
<evidence type="ECO:0000256" key="3">
    <source>
        <dbReference type="ARBA" id="ARBA00023125"/>
    </source>
</evidence>
<evidence type="ECO:0000256" key="5">
    <source>
        <dbReference type="ARBA" id="ARBA00023242"/>
    </source>
</evidence>
<proteinExistence type="predicted"/>
<dbReference type="PROSITE" id="PS00463">
    <property type="entry name" value="ZN2_CY6_FUNGAL_1"/>
    <property type="match status" value="1"/>
</dbReference>
<evidence type="ECO:0000313" key="9">
    <source>
        <dbReference type="Proteomes" id="UP000785200"/>
    </source>
</evidence>